<evidence type="ECO:0000313" key="3">
    <source>
        <dbReference type="Proteomes" id="UP000245711"/>
    </source>
</evidence>
<dbReference type="Gene3D" id="3.30.2320.10">
    <property type="entry name" value="hypothetical protein PF0899 domain"/>
    <property type="match status" value="1"/>
</dbReference>
<accession>A0A2S2BXD2</accession>
<dbReference type="KEGG" id="roz:CBI38_18000"/>
<dbReference type="InterPro" id="IPR054612">
    <property type="entry name" value="Phage_capsid-like_C"/>
</dbReference>
<evidence type="ECO:0000313" key="2">
    <source>
        <dbReference type="EMBL" id="AWK73168.1"/>
    </source>
</evidence>
<keyword evidence="3" id="KW-1185">Reference proteome</keyword>
<organism evidence="2 3">
    <name type="scientific">Rhodococcus oxybenzonivorans</name>
    <dbReference type="NCBI Taxonomy" id="1990687"/>
    <lineage>
        <taxon>Bacteria</taxon>
        <taxon>Bacillati</taxon>
        <taxon>Actinomycetota</taxon>
        <taxon>Actinomycetes</taxon>
        <taxon>Mycobacteriales</taxon>
        <taxon>Nocardiaceae</taxon>
        <taxon>Rhodococcus</taxon>
    </lineage>
</organism>
<dbReference type="SUPFAM" id="SSF56563">
    <property type="entry name" value="Major capsid protein gp5"/>
    <property type="match status" value="1"/>
</dbReference>
<evidence type="ECO:0000259" key="1">
    <source>
        <dbReference type="Pfam" id="PF05065"/>
    </source>
</evidence>
<dbReference type="Gene3D" id="3.30.2400.10">
    <property type="entry name" value="Major capsid protein gp5"/>
    <property type="match status" value="1"/>
</dbReference>
<dbReference type="RefSeq" id="WP_109330937.1">
    <property type="nucleotide sequence ID" value="NZ_CP021354.1"/>
</dbReference>
<gene>
    <name evidence="2" type="ORF">CBI38_18000</name>
</gene>
<dbReference type="AlphaFoldDB" id="A0A2S2BXD2"/>
<sequence length="396" mass="41831">MNTKKIQTLQAAGRKALETARAIEAKAKAEGRSFTADERKAHGEAIEEARASVADIKTARADQTVLDQAKALEAEIGGPAGNGNGTKRRGLPITRKAGAAQVAAKLAEKMTQTGSPDSQKALAPSGAVVTGTPMDAAVQSLADPGVSILDALYTIPNSTPTYRYLRQTVRDDNAAVVPVGGTKPTSVYNLVQIDEALKIVAHLSEGIHEYWLRDSASVQQFVETEMFQGLLHGIEGQVINGDGLGDNFTGLLNVSGAQVQTFATDAITTVRKAITKLEAQGHAAGLIVLNPADWETIELSRTDTAGQLEMTASPVDRAARRLWSTQVVPSTVVAAGTGIVLDTTAVALRMDGAIDLRWSESDGLFEKNELRARIETRAELDIYQPLGIVTAAVAAA</sequence>
<dbReference type="OrthoDB" id="8444243at2"/>
<proteinExistence type="predicted"/>
<dbReference type="Proteomes" id="UP000245711">
    <property type="component" value="Chromosome"/>
</dbReference>
<dbReference type="Pfam" id="PF05065">
    <property type="entry name" value="Phage_capsid"/>
    <property type="match status" value="1"/>
</dbReference>
<dbReference type="EMBL" id="CP021354">
    <property type="protein sequence ID" value="AWK73168.1"/>
    <property type="molecule type" value="Genomic_DNA"/>
</dbReference>
<name>A0A2S2BXD2_9NOCA</name>
<feature type="domain" description="Phage capsid-like C-terminal" evidence="1">
    <location>
        <begin position="141"/>
        <end position="390"/>
    </location>
</feature>
<reference evidence="2 3" key="1">
    <citation type="submission" date="2017-05" db="EMBL/GenBank/DDBJ databases">
        <title>Isolation of Rhodococcus sp. S2-17 biodegrading of BP-3.</title>
        <authorList>
            <person name="Lee Y."/>
            <person name="Kim K.H."/>
            <person name="Chun B.H."/>
            <person name="Jung H.S."/>
            <person name="Jeon C.O."/>
        </authorList>
    </citation>
    <scope>NUCLEOTIDE SEQUENCE [LARGE SCALE GENOMIC DNA]</scope>
    <source>
        <strain evidence="2 3">S2-17</strain>
    </source>
</reference>
<protein>
    <recommendedName>
        <fullName evidence="1">Phage capsid-like C-terminal domain-containing protein</fullName>
    </recommendedName>
</protein>